<proteinExistence type="predicted"/>
<dbReference type="AlphaFoldDB" id="A0AAV5KY92"/>
<gene>
    <name evidence="1" type="ORF">SLEP1_g38613</name>
</gene>
<keyword evidence="2" id="KW-1185">Reference proteome</keyword>
<comment type="caution">
    <text evidence="1">The sequence shown here is derived from an EMBL/GenBank/DDBJ whole genome shotgun (WGS) entry which is preliminary data.</text>
</comment>
<evidence type="ECO:0000313" key="2">
    <source>
        <dbReference type="Proteomes" id="UP001054252"/>
    </source>
</evidence>
<sequence length="52" mass="5887">MKKLADKAVTSLNIISSNNNNQHAATYSSSKANEIFLIQNFMKKRDGYVFFS</sequence>
<dbReference type="Proteomes" id="UP001054252">
    <property type="component" value="Unassembled WGS sequence"/>
</dbReference>
<reference evidence="1 2" key="1">
    <citation type="journal article" date="2021" name="Commun. Biol.">
        <title>The genome of Shorea leprosula (Dipterocarpaceae) highlights the ecological relevance of drought in aseasonal tropical rainforests.</title>
        <authorList>
            <person name="Ng K.K.S."/>
            <person name="Kobayashi M.J."/>
            <person name="Fawcett J.A."/>
            <person name="Hatakeyama M."/>
            <person name="Paape T."/>
            <person name="Ng C.H."/>
            <person name="Ang C.C."/>
            <person name="Tnah L.H."/>
            <person name="Lee C.T."/>
            <person name="Nishiyama T."/>
            <person name="Sese J."/>
            <person name="O'Brien M.J."/>
            <person name="Copetti D."/>
            <person name="Mohd Noor M.I."/>
            <person name="Ong R.C."/>
            <person name="Putra M."/>
            <person name="Sireger I.Z."/>
            <person name="Indrioko S."/>
            <person name="Kosugi Y."/>
            <person name="Izuno A."/>
            <person name="Isagi Y."/>
            <person name="Lee S.L."/>
            <person name="Shimizu K.K."/>
        </authorList>
    </citation>
    <scope>NUCLEOTIDE SEQUENCE [LARGE SCALE GENOMIC DNA]</scope>
    <source>
        <strain evidence="1">214</strain>
    </source>
</reference>
<name>A0AAV5KY92_9ROSI</name>
<protein>
    <recommendedName>
        <fullName evidence="3">Ribosomal protein L32</fullName>
    </recommendedName>
</protein>
<evidence type="ECO:0000313" key="1">
    <source>
        <dbReference type="EMBL" id="GKV29709.1"/>
    </source>
</evidence>
<evidence type="ECO:0008006" key="3">
    <source>
        <dbReference type="Google" id="ProtNLM"/>
    </source>
</evidence>
<dbReference type="EMBL" id="BPVZ01000084">
    <property type="protein sequence ID" value="GKV29709.1"/>
    <property type="molecule type" value="Genomic_DNA"/>
</dbReference>
<organism evidence="1 2">
    <name type="scientific">Rubroshorea leprosula</name>
    <dbReference type="NCBI Taxonomy" id="152421"/>
    <lineage>
        <taxon>Eukaryota</taxon>
        <taxon>Viridiplantae</taxon>
        <taxon>Streptophyta</taxon>
        <taxon>Embryophyta</taxon>
        <taxon>Tracheophyta</taxon>
        <taxon>Spermatophyta</taxon>
        <taxon>Magnoliopsida</taxon>
        <taxon>eudicotyledons</taxon>
        <taxon>Gunneridae</taxon>
        <taxon>Pentapetalae</taxon>
        <taxon>rosids</taxon>
        <taxon>malvids</taxon>
        <taxon>Malvales</taxon>
        <taxon>Dipterocarpaceae</taxon>
        <taxon>Rubroshorea</taxon>
    </lineage>
</organism>
<accession>A0AAV5KY92</accession>